<evidence type="ECO:0000313" key="6">
    <source>
        <dbReference type="Proteomes" id="UP000014937"/>
    </source>
</evidence>
<dbReference type="InterPro" id="IPR010992">
    <property type="entry name" value="IHF-like_DNA-bd_dom_sf"/>
</dbReference>
<accession>R6X8X4</accession>
<dbReference type="GO" id="GO:0030261">
    <property type="term" value="P:chromosome condensation"/>
    <property type="evidence" value="ECO:0007669"/>
    <property type="project" value="UniProtKB-KW"/>
</dbReference>
<dbReference type="SMART" id="SM00411">
    <property type="entry name" value="BHL"/>
    <property type="match status" value="1"/>
</dbReference>
<evidence type="ECO:0000313" key="5">
    <source>
        <dbReference type="EMBL" id="CDD12801.1"/>
    </source>
</evidence>
<name>R6X8X4_9FIRM</name>
<dbReference type="GO" id="GO:0005829">
    <property type="term" value="C:cytosol"/>
    <property type="evidence" value="ECO:0007669"/>
    <property type="project" value="TreeGrafter"/>
</dbReference>
<keyword evidence="2" id="KW-0226">DNA condensation</keyword>
<dbReference type="InterPro" id="IPR000119">
    <property type="entry name" value="Hist_DNA-bd"/>
</dbReference>
<proteinExistence type="inferred from homology"/>
<evidence type="ECO:0000256" key="3">
    <source>
        <dbReference type="ARBA" id="ARBA00023125"/>
    </source>
</evidence>
<comment type="caution">
    <text evidence="5">The sequence shown here is derived from an EMBL/GenBank/DDBJ whole genome shotgun (WGS) entry which is preliminary data.</text>
</comment>
<dbReference type="HOGENOM" id="CLU_105066_3_1_9"/>
<dbReference type="PRINTS" id="PR01727">
    <property type="entry name" value="DNABINDINGHU"/>
</dbReference>
<protein>
    <submittedName>
        <fullName evidence="5">DNA-binding protein HU-alpha</fullName>
    </submittedName>
</protein>
<comment type="similarity">
    <text evidence="1 4">Belongs to the bacterial histone-like protein family.</text>
</comment>
<dbReference type="AlphaFoldDB" id="R6X8X4"/>
<dbReference type="CDD" id="cd13831">
    <property type="entry name" value="HU"/>
    <property type="match status" value="1"/>
</dbReference>
<dbReference type="EMBL" id="CBGL010000134">
    <property type="protein sequence ID" value="CDD12801.1"/>
    <property type="molecule type" value="Genomic_DNA"/>
</dbReference>
<dbReference type="Gene3D" id="4.10.520.10">
    <property type="entry name" value="IHF-like DNA-binding proteins"/>
    <property type="match status" value="1"/>
</dbReference>
<dbReference type="PANTHER" id="PTHR33175:SF3">
    <property type="entry name" value="DNA-BINDING PROTEIN HU-BETA"/>
    <property type="match status" value="1"/>
</dbReference>
<gene>
    <name evidence="5" type="ORF">BN587_01249</name>
</gene>
<evidence type="ECO:0000256" key="4">
    <source>
        <dbReference type="RuleBase" id="RU003939"/>
    </source>
</evidence>
<keyword evidence="3 5" id="KW-0238">DNA-binding</keyword>
<evidence type="ECO:0000256" key="1">
    <source>
        <dbReference type="ARBA" id="ARBA00010529"/>
    </source>
</evidence>
<organism evidence="5 6">
    <name type="scientific">Phascolarctobacterium succinatutens CAG:287</name>
    <dbReference type="NCBI Taxonomy" id="1263101"/>
    <lineage>
        <taxon>Bacteria</taxon>
        <taxon>Bacillati</taxon>
        <taxon>Bacillota</taxon>
        <taxon>Negativicutes</taxon>
        <taxon>Acidaminococcales</taxon>
        <taxon>Acidaminococcaceae</taxon>
        <taxon>Phascolarctobacterium</taxon>
    </lineage>
</organism>
<dbReference type="PANTHER" id="PTHR33175">
    <property type="entry name" value="DNA-BINDING PROTEIN HU"/>
    <property type="match status" value="1"/>
</dbReference>
<dbReference type="Pfam" id="PF00216">
    <property type="entry name" value="Bac_DNA_binding"/>
    <property type="match status" value="1"/>
</dbReference>
<dbReference type="Proteomes" id="UP000014937">
    <property type="component" value="Unassembled WGS sequence"/>
</dbReference>
<sequence length="92" mass="10075">MNKTELIAAVAEKAGLTKKDVEKVITATLETVKEVVAKGDKVQVVGFGTFEARARKEREGKNPATKEKIVIPAATVPENCYSCCNRTCFQSW</sequence>
<dbReference type="PROSITE" id="PS00045">
    <property type="entry name" value="HISTONE_LIKE"/>
    <property type="match status" value="1"/>
</dbReference>
<dbReference type="GO" id="GO:0030527">
    <property type="term" value="F:structural constituent of chromatin"/>
    <property type="evidence" value="ECO:0007669"/>
    <property type="project" value="InterPro"/>
</dbReference>
<dbReference type="SUPFAM" id="SSF47729">
    <property type="entry name" value="IHF-like DNA-binding proteins"/>
    <property type="match status" value="1"/>
</dbReference>
<reference evidence="5" key="1">
    <citation type="submission" date="2012-11" db="EMBL/GenBank/DDBJ databases">
        <title>Dependencies among metagenomic species, viruses, plasmids and units of genetic variation.</title>
        <authorList>
            <person name="Nielsen H.B."/>
            <person name="Almeida M."/>
            <person name="Juncker A.S."/>
            <person name="Rasmussen S."/>
            <person name="Li J."/>
            <person name="Sunagawa S."/>
            <person name="Plichta D."/>
            <person name="Gautier L."/>
            <person name="Le Chatelier E."/>
            <person name="Peletier E."/>
            <person name="Bonde I."/>
            <person name="Nielsen T."/>
            <person name="Manichanh C."/>
            <person name="Arumugam M."/>
            <person name="Batto J."/>
            <person name="Santos M.B.Q.D."/>
            <person name="Blom N."/>
            <person name="Borruel N."/>
            <person name="Burgdorf K.S."/>
            <person name="Boumezbeur F."/>
            <person name="Casellas F."/>
            <person name="Dore J."/>
            <person name="Guarner F."/>
            <person name="Hansen T."/>
            <person name="Hildebrand F."/>
            <person name="Kaas R.S."/>
            <person name="Kennedy S."/>
            <person name="Kristiansen K."/>
            <person name="Kultima J.R."/>
            <person name="Leonard P."/>
            <person name="Levenez F."/>
            <person name="Lund O."/>
            <person name="Moumen B."/>
            <person name="Le Paslier D."/>
            <person name="Pons N."/>
            <person name="Pedersen O."/>
            <person name="Prifti E."/>
            <person name="Qin J."/>
            <person name="Raes J."/>
            <person name="Tap J."/>
            <person name="Tims S."/>
            <person name="Ussery D.W."/>
            <person name="Yamada T."/>
            <person name="MetaHit consortium"/>
            <person name="Renault P."/>
            <person name="Sicheritz-Ponten T."/>
            <person name="Bork P."/>
            <person name="Wang J."/>
            <person name="Brunak S."/>
            <person name="Ehrlich S.D."/>
        </authorList>
    </citation>
    <scope>NUCLEOTIDE SEQUENCE [LARGE SCALE GENOMIC DNA]</scope>
</reference>
<dbReference type="GO" id="GO:0003677">
    <property type="term" value="F:DNA binding"/>
    <property type="evidence" value="ECO:0007669"/>
    <property type="project" value="UniProtKB-KW"/>
</dbReference>
<dbReference type="InterPro" id="IPR020816">
    <property type="entry name" value="Histone-like_DNA-bd_CS"/>
</dbReference>
<evidence type="ECO:0000256" key="2">
    <source>
        <dbReference type="ARBA" id="ARBA00023067"/>
    </source>
</evidence>